<proteinExistence type="predicted"/>
<reference evidence="1 2" key="1">
    <citation type="submission" date="2018-03" db="EMBL/GenBank/DDBJ databases">
        <title>Marinobacter brunus sp. nov., a marine bacterium of Gamma-proteobacteria isolated from the surface seawater of the South China Sea.</title>
        <authorList>
            <person name="Cheng H."/>
            <person name="Wu Y.-H."/>
            <person name="Xamxidin M."/>
            <person name="Xu X.-W."/>
        </authorList>
    </citation>
    <scope>NUCLEOTIDE SEQUENCE [LARGE SCALE GENOMIC DNA]</scope>
    <source>
        <strain evidence="1 2">NH169-3</strain>
    </source>
</reference>
<dbReference type="EMBL" id="PXNP01000076">
    <property type="protein sequence ID" value="PSF07046.1"/>
    <property type="molecule type" value="Genomic_DNA"/>
</dbReference>
<evidence type="ECO:0000313" key="1">
    <source>
        <dbReference type="EMBL" id="PSF07046.1"/>
    </source>
</evidence>
<comment type="caution">
    <text evidence="1">The sequence shown here is derived from an EMBL/GenBank/DDBJ whole genome shotgun (WGS) entry which is preliminary data.</text>
</comment>
<evidence type="ECO:0000313" key="2">
    <source>
        <dbReference type="Proteomes" id="UP000239866"/>
    </source>
</evidence>
<keyword evidence="2" id="KW-1185">Reference proteome</keyword>
<protein>
    <submittedName>
        <fullName evidence="1">Uncharacterized protein</fullName>
    </submittedName>
</protein>
<organism evidence="1 2">
    <name type="scientific">Marinobacter fuscus</name>
    <dbReference type="NCBI Taxonomy" id="2109942"/>
    <lineage>
        <taxon>Bacteria</taxon>
        <taxon>Pseudomonadati</taxon>
        <taxon>Pseudomonadota</taxon>
        <taxon>Gammaproteobacteria</taxon>
        <taxon>Pseudomonadales</taxon>
        <taxon>Marinobacteraceae</taxon>
        <taxon>Marinobacter</taxon>
    </lineage>
</organism>
<gene>
    <name evidence="1" type="ORF">C7H09_09585</name>
</gene>
<accession>A0A2T1KA87</accession>
<sequence>MARKTDPDVQFAIKAAKEALLDASLKGFPELKFGDILVDQKSSSNVVSEMQADLAARQIEHCLEAWEYLSQAILAMLGCQDDIAIHMAYYSELRSANSLLAATGIANKENKSYFIDSNQKRRARRVKTHQFVRDVWHDWCKRPDTVEAFTSLKVLPSVTLFDVYNSLNLRQSPSQSLLKWGYELLNFDKDHTSRNRSSYQVYRVYNGIGDSDSKKHGELLSLIWSHLSSTGSDGQLYFEKIYAQYLLAGACKDYSSGAEDEESEFDRKLESTLEQLSKDTGVPIESLRMHFDFDKDDSRFDLFDIAASSSTDVKNVVARAFILARFATNKLNVNLSKSKCQQALEWIRRWLEESGVLHDDVSREDVAGSSESFADAAVEVAELNLRRVWLEEPESASRAGQLKASLCWGIEF</sequence>
<dbReference type="OrthoDB" id="1489890at2"/>
<dbReference type="AlphaFoldDB" id="A0A2T1KA87"/>
<dbReference type="RefSeq" id="WP_041654961.1">
    <property type="nucleotide sequence ID" value="NZ_PXNP01000076.1"/>
</dbReference>
<name>A0A2T1KA87_9GAMM</name>
<dbReference type="GeneID" id="31822298"/>
<dbReference type="Proteomes" id="UP000239866">
    <property type="component" value="Unassembled WGS sequence"/>
</dbReference>